<proteinExistence type="predicted"/>
<dbReference type="Proteomes" id="UP001597568">
    <property type="component" value="Unassembled WGS sequence"/>
</dbReference>
<evidence type="ECO:0000313" key="1">
    <source>
        <dbReference type="EMBL" id="MFD2870036.1"/>
    </source>
</evidence>
<comment type="caution">
    <text evidence="1">The sequence shown here is derived from an EMBL/GenBank/DDBJ whole genome shotgun (WGS) entry which is preliminary data.</text>
</comment>
<name>A0ABW5Y456_9BACL</name>
<accession>A0ABW5Y456</accession>
<gene>
    <name evidence="1" type="ORF">ACFSY7_16210</name>
</gene>
<reference evidence="2" key="1">
    <citation type="journal article" date="2019" name="Int. J. Syst. Evol. Microbiol.">
        <title>The Global Catalogue of Microorganisms (GCM) 10K type strain sequencing project: providing services to taxonomists for standard genome sequencing and annotation.</title>
        <authorList>
            <consortium name="The Broad Institute Genomics Platform"/>
            <consortium name="The Broad Institute Genome Sequencing Center for Infectious Disease"/>
            <person name="Wu L."/>
            <person name="Ma J."/>
        </authorList>
    </citation>
    <scope>NUCLEOTIDE SEQUENCE [LARGE SCALE GENOMIC DNA]</scope>
    <source>
        <strain evidence="2">KCTC 33522</strain>
    </source>
</reference>
<protein>
    <submittedName>
        <fullName evidence="1">Uncharacterized protein</fullName>
    </submittedName>
</protein>
<sequence length="130" mass="14955">MAGDDDALINMYDSFFSYSAQKTTYYFLANDVVLPGIPAKGIAALYDGRTTEKTLKKSRSNQVSYTDGRKNIALYKVDEYYVTAEYTSKKTRFMVATLEGMRTYYGFKKIDKKEPPTKRRKALFLMCAKR</sequence>
<dbReference type="EMBL" id="JBHUOR010000133">
    <property type="protein sequence ID" value="MFD2870036.1"/>
    <property type="molecule type" value="Genomic_DNA"/>
</dbReference>
<organism evidence="1 2">
    <name type="scientific">Kurthia populi</name>
    <dbReference type="NCBI Taxonomy" id="1562132"/>
    <lineage>
        <taxon>Bacteria</taxon>
        <taxon>Bacillati</taxon>
        <taxon>Bacillota</taxon>
        <taxon>Bacilli</taxon>
        <taxon>Bacillales</taxon>
        <taxon>Caryophanaceae</taxon>
        <taxon>Kurthia</taxon>
    </lineage>
</organism>
<evidence type="ECO:0000313" key="2">
    <source>
        <dbReference type="Proteomes" id="UP001597568"/>
    </source>
</evidence>
<keyword evidence="2" id="KW-1185">Reference proteome</keyword>